<dbReference type="Gene3D" id="3.80.10.10">
    <property type="entry name" value="Ribonuclease Inhibitor"/>
    <property type="match status" value="3"/>
</dbReference>
<accession>I5AUY3</accession>
<evidence type="ECO:0000313" key="1">
    <source>
        <dbReference type="EMBL" id="EIM57606.1"/>
    </source>
</evidence>
<dbReference type="AlphaFoldDB" id="I5AUY3"/>
<reference evidence="1 2" key="2">
    <citation type="submission" date="2012-02" db="EMBL/GenBank/DDBJ databases">
        <title>Improved High-Quality Draft sequence of Eubacterium cellulosolvens 6.</title>
        <authorList>
            <consortium name="US DOE Joint Genome Institute"/>
            <person name="Lucas S."/>
            <person name="Han J."/>
            <person name="Lapidus A."/>
            <person name="Cheng J.-F."/>
            <person name="Goodwin L."/>
            <person name="Pitluck S."/>
            <person name="Peters L."/>
            <person name="Mikhailova N."/>
            <person name="Gu W."/>
            <person name="Detter J.C."/>
            <person name="Han C."/>
            <person name="Tapia R."/>
            <person name="Land M."/>
            <person name="Hauser L."/>
            <person name="Kyrpides N."/>
            <person name="Ivanova N."/>
            <person name="Pagani I."/>
            <person name="Johnson E."/>
            <person name="Mukhopadhyay B."/>
            <person name="Anderson I."/>
            <person name="Woyke T."/>
        </authorList>
    </citation>
    <scope>NUCLEOTIDE SEQUENCE [LARGE SCALE GENOMIC DNA]</scope>
    <source>
        <strain evidence="1 2">6</strain>
    </source>
</reference>
<dbReference type="STRING" id="633697.EubceDRAFT1_1831"/>
<reference evidence="1 2" key="1">
    <citation type="submission" date="2010-08" db="EMBL/GenBank/DDBJ databases">
        <authorList>
            <consortium name="US DOE Joint Genome Institute (JGI-PGF)"/>
            <person name="Lucas S."/>
            <person name="Copeland A."/>
            <person name="Lapidus A."/>
            <person name="Cheng J.-F."/>
            <person name="Bruce D."/>
            <person name="Goodwin L."/>
            <person name="Pitluck S."/>
            <person name="Land M.L."/>
            <person name="Hauser L."/>
            <person name="Chang Y.-J."/>
            <person name="Anderson I.J."/>
            <person name="Johnson E."/>
            <person name="Mulhopadhyay B."/>
            <person name="Kyrpides N."/>
            <person name="Woyke T.J."/>
        </authorList>
    </citation>
    <scope>NUCLEOTIDE SEQUENCE [LARGE SCALE GENOMIC DNA]</scope>
    <source>
        <strain evidence="1 2">6</strain>
    </source>
</reference>
<dbReference type="EMBL" id="CM001487">
    <property type="protein sequence ID" value="EIM57606.1"/>
    <property type="molecule type" value="Genomic_DNA"/>
</dbReference>
<dbReference type="SUPFAM" id="SSF52058">
    <property type="entry name" value="L domain-like"/>
    <property type="match status" value="1"/>
</dbReference>
<dbReference type="InterPro" id="IPR053139">
    <property type="entry name" value="Surface_bspA-like"/>
</dbReference>
<organism evidence="1 2">
    <name type="scientific">Eubacterium cellulosolvens (strain ATCC 43171 / JCM 9499 / 6)</name>
    <name type="common">Cillobacterium cellulosolvens</name>
    <dbReference type="NCBI Taxonomy" id="633697"/>
    <lineage>
        <taxon>Bacteria</taxon>
        <taxon>Bacillati</taxon>
        <taxon>Bacillota</taxon>
        <taxon>Clostridia</taxon>
        <taxon>Eubacteriales</taxon>
        <taxon>Eubacteriaceae</taxon>
        <taxon>Eubacterium</taxon>
    </lineage>
</organism>
<dbReference type="Pfam" id="PF13306">
    <property type="entry name" value="LRR_5"/>
    <property type="match status" value="4"/>
</dbReference>
<dbReference type="PANTHER" id="PTHR45661:SF3">
    <property type="entry name" value="IG-LIKE DOMAIN-CONTAINING PROTEIN"/>
    <property type="match status" value="1"/>
</dbReference>
<keyword evidence="2" id="KW-1185">Reference proteome</keyword>
<evidence type="ECO:0008006" key="3">
    <source>
        <dbReference type="Google" id="ProtNLM"/>
    </source>
</evidence>
<evidence type="ECO:0000313" key="2">
    <source>
        <dbReference type="Proteomes" id="UP000005753"/>
    </source>
</evidence>
<protein>
    <recommendedName>
        <fullName evidence="3">Ig-like domain-containing surface protein</fullName>
    </recommendedName>
</protein>
<gene>
    <name evidence="1" type="ORF">EubceDRAFT1_1831</name>
</gene>
<dbReference type="PANTHER" id="PTHR45661">
    <property type="entry name" value="SURFACE ANTIGEN"/>
    <property type="match status" value="1"/>
</dbReference>
<dbReference type="InterPro" id="IPR026906">
    <property type="entry name" value="LRR_5"/>
</dbReference>
<dbReference type="Proteomes" id="UP000005753">
    <property type="component" value="Chromosome"/>
</dbReference>
<dbReference type="InterPro" id="IPR032675">
    <property type="entry name" value="LRR_dom_sf"/>
</dbReference>
<proteinExistence type="predicted"/>
<sequence>MDKADPYKAVLVSYHGNENELIIPEYIEGRKITEVASGAFKDCKNITSLEITASVETLNCCLFGTDGSSALVNLKLPEKNIALSEPSEVSDSDGHSMKPGPFAFCENLKKIEIPEGTTTIPAYFFGGCSGLQEITLPPFLKEISMDAFADCSSLKKVVISGVSTTVKSTNLYNPGDLKIYAYKDSEAEEWMKQNAPSCFVDLATVEERIEPFWEIKVNEEDQSTAAIVKYEGNDVVLDIPEYIDGKKITGIVEGAFESCTSIQCVKLDASLEYLDDDGDLIGDYWQGAFASCPNLTKAIIKEGTTEISTCLFGGSKTLNKVVIPDTVTEIYPYAFYECESLENVKLPESLTYLSISAFVWCQSLTNVQLPSSLDRLEVGVEEEGWDSSDPWGPFAGCKNIKKVEISEGVTKVPDGLFAGCSDLEEIVIPETVTSIGGVAFTKITATIYGYTGTYAEKWAEERGLEFISLGEKTITATPTPSVANEYSVKISGRSLSLTGKIGASVYVQGAEELLKDEDAYATITVGDRDEKILLKDLSFTEVSGKKALILETDVKACETNGDIFIRLYSSDGRLVPITDEKGRKSEDGYTFTVSDTASVYMNSKAFPKKLKKLAEAILNYGIYTQKLQNYKADELTATDDLSNIKKSSLKNYEVKKNGKVSGVSYAGFNLELKEDTGLAVYFKTTADPSKLAITVDGKKVDVETEDLECGKLISVKINGISAQKLSSEREVIVSDGEREMSVKLSALSWSRAVLYGKNYSKEIVDLAKMLYRYSSAADAYFEKKSSCNKTGRIPMECDLQKIRPPAMQVAGLLLLERDQKMKKSL</sequence>
<dbReference type="HOGENOM" id="CLU_343146_0_0_9"/>
<dbReference type="eggNOG" id="COG5492">
    <property type="taxonomic scope" value="Bacteria"/>
</dbReference>
<name>I5AUY3_EUBC6</name>